<evidence type="ECO:0000256" key="1">
    <source>
        <dbReference type="SAM" id="MobiDB-lite"/>
    </source>
</evidence>
<organism evidence="2 3">
    <name type="scientific">Ciona intestinalis</name>
    <name type="common">Transparent sea squirt</name>
    <name type="synonym">Ascidia intestinalis</name>
    <dbReference type="NCBI Taxonomy" id="7719"/>
    <lineage>
        <taxon>Eukaryota</taxon>
        <taxon>Metazoa</taxon>
        <taxon>Chordata</taxon>
        <taxon>Tunicata</taxon>
        <taxon>Ascidiacea</taxon>
        <taxon>Phlebobranchia</taxon>
        <taxon>Cionidae</taxon>
        <taxon>Ciona</taxon>
    </lineage>
</organism>
<feature type="region of interest" description="Disordered" evidence="1">
    <location>
        <begin position="190"/>
        <end position="214"/>
    </location>
</feature>
<feature type="compositionally biased region" description="Polar residues" evidence="1">
    <location>
        <begin position="55"/>
        <end position="68"/>
    </location>
</feature>
<feature type="compositionally biased region" description="Basic and acidic residues" evidence="1">
    <location>
        <begin position="12"/>
        <end position="26"/>
    </location>
</feature>
<reference evidence="2" key="2">
    <citation type="journal article" date="2008" name="Genome Biol.">
        <title>Improved genome assembly and evidence-based global gene model set for the chordate Ciona intestinalis: new insight into intron and operon populations.</title>
        <authorList>
            <person name="Satou Y."/>
            <person name="Mineta K."/>
            <person name="Ogasawara M."/>
            <person name="Sasakura Y."/>
            <person name="Shoguchi E."/>
            <person name="Ueno K."/>
            <person name="Yamada L."/>
            <person name="Matsumoto J."/>
            <person name="Wasserscheid J."/>
            <person name="Dewar K."/>
            <person name="Wiley G.B."/>
            <person name="Macmil S.L."/>
            <person name="Roe B.A."/>
            <person name="Zeller R.W."/>
            <person name="Hastings K.E."/>
            <person name="Lemaire P."/>
            <person name="Lindquist E."/>
            <person name="Endo T."/>
            <person name="Hotta K."/>
            <person name="Inaba K."/>
        </authorList>
    </citation>
    <scope>NUCLEOTIDE SEQUENCE [LARGE SCALE GENOMIC DNA]</scope>
    <source>
        <strain evidence="2">wild type</strain>
    </source>
</reference>
<dbReference type="EMBL" id="EAAA01000695">
    <property type="status" value="NOT_ANNOTATED_CDS"/>
    <property type="molecule type" value="Genomic_DNA"/>
</dbReference>
<sequence length="334" mass="38102">MNTSNSQMIMNDSKDDMQRNKGRRELFGLTQAIREKAFQSTFPTSENSREHKNEQSTPNKSVKGNSRPTIEERLRNLFNSDAEGPEEIKSKSTTRGPASRLKSKRSASSAGPVQRHASLKVEQHTKNGSDQMPKQKLAPIQYSAHQVHANVIQHKLYNNQTQVSEAQVISPARRCKSAVPSFFYDDGQQPVWERKSTSRSRDSSFEQQKETADMKNRSAFELDRNRNYFDNTRTRPVMTRSLCLYPETKENRKSINLPAHVANAVTISTPQQTSMLHSTPKNNRNSRHFIKPSQEVSILVDNLNHVSTQQPNKQTNTRRCITPSPGLQKHYLEV</sequence>
<dbReference type="HOGENOM" id="CLU_832946_0_0_1"/>
<protein>
    <submittedName>
        <fullName evidence="2">Uncharacterized protein</fullName>
    </submittedName>
</protein>
<dbReference type="AlphaFoldDB" id="H2XV67"/>
<reference evidence="2" key="3">
    <citation type="submission" date="2025-08" db="UniProtKB">
        <authorList>
            <consortium name="Ensembl"/>
        </authorList>
    </citation>
    <scope>IDENTIFICATION</scope>
</reference>
<feature type="compositionally biased region" description="Polar residues" evidence="1">
    <location>
        <begin position="1"/>
        <end position="10"/>
    </location>
</feature>
<dbReference type="Ensembl" id="ENSCINT00000031782.1">
    <property type="protein sequence ID" value="ENSCINP00000033551.1"/>
    <property type="gene ID" value="ENSCING00000023188.1"/>
</dbReference>
<name>H2XV67_CIOIN</name>
<accession>H2XV67</accession>
<dbReference type="InParanoid" id="H2XV67"/>
<feature type="compositionally biased region" description="Polar residues" evidence="1">
    <location>
        <begin position="307"/>
        <end position="319"/>
    </location>
</feature>
<evidence type="ECO:0000313" key="2">
    <source>
        <dbReference type="Ensembl" id="ENSCINP00000033551.1"/>
    </source>
</evidence>
<proteinExistence type="predicted"/>
<dbReference type="Proteomes" id="UP000008144">
    <property type="component" value="Chromosome 11"/>
</dbReference>
<feature type="region of interest" description="Disordered" evidence="1">
    <location>
        <begin position="1"/>
        <end position="133"/>
    </location>
</feature>
<evidence type="ECO:0000313" key="3">
    <source>
        <dbReference type="Proteomes" id="UP000008144"/>
    </source>
</evidence>
<feature type="region of interest" description="Disordered" evidence="1">
    <location>
        <begin position="307"/>
        <end position="326"/>
    </location>
</feature>
<reference evidence="3" key="1">
    <citation type="journal article" date="2002" name="Science">
        <title>The draft genome of Ciona intestinalis: insights into chordate and vertebrate origins.</title>
        <authorList>
            <person name="Dehal P."/>
            <person name="Satou Y."/>
            <person name="Campbell R.K."/>
            <person name="Chapman J."/>
            <person name="Degnan B."/>
            <person name="De Tomaso A."/>
            <person name="Davidson B."/>
            <person name="Di Gregorio A."/>
            <person name="Gelpke M."/>
            <person name="Goodstein D.M."/>
            <person name="Harafuji N."/>
            <person name="Hastings K.E."/>
            <person name="Ho I."/>
            <person name="Hotta K."/>
            <person name="Huang W."/>
            <person name="Kawashima T."/>
            <person name="Lemaire P."/>
            <person name="Martinez D."/>
            <person name="Meinertzhagen I.A."/>
            <person name="Necula S."/>
            <person name="Nonaka M."/>
            <person name="Putnam N."/>
            <person name="Rash S."/>
            <person name="Saiga H."/>
            <person name="Satake M."/>
            <person name="Terry A."/>
            <person name="Yamada L."/>
            <person name="Wang H.G."/>
            <person name="Awazu S."/>
            <person name="Azumi K."/>
            <person name="Boore J."/>
            <person name="Branno M."/>
            <person name="Chin-Bow S."/>
            <person name="DeSantis R."/>
            <person name="Doyle S."/>
            <person name="Francino P."/>
            <person name="Keys D.N."/>
            <person name="Haga S."/>
            <person name="Hayashi H."/>
            <person name="Hino K."/>
            <person name="Imai K.S."/>
            <person name="Inaba K."/>
            <person name="Kano S."/>
            <person name="Kobayashi K."/>
            <person name="Kobayashi M."/>
            <person name="Lee B.I."/>
            <person name="Makabe K.W."/>
            <person name="Manohar C."/>
            <person name="Matassi G."/>
            <person name="Medina M."/>
            <person name="Mochizuki Y."/>
            <person name="Mount S."/>
            <person name="Morishita T."/>
            <person name="Miura S."/>
            <person name="Nakayama A."/>
            <person name="Nishizaka S."/>
            <person name="Nomoto H."/>
            <person name="Ohta F."/>
            <person name="Oishi K."/>
            <person name="Rigoutsos I."/>
            <person name="Sano M."/>
            <person name="Sasaki A."/>
            <person name="Sasakura Y."/>
            <person name="Shoguchi E."/>
            <person name="Shin-i T."/>
            <person name="Spagnuolo A."/>
            <person name="Stainier D."/>
            <person name="Suzuki M.M."/>
            <person name="Tassy O."/>
            <person name="Takatori N."/>
            <person name="Tokuoka M."/>
            <person name="Yagi K."/>
            <person name="Yoshizaki F."/>
            <person name="Wada S."/>
            <person name="Zhang C."/>
            <person name="Hyatt P.D."/>
            <person name="Larimer F."/>
            <person name="Detter C."/>
            <person name="Doggett N."/>
            <person name="Glavina T."/>
            <person name="Hawkins T."/>
            <person name="Richardson P."/>
            <person name="Lucas S."/>
            <person name="Kohara Y."/>
            <person name="Levine M."/>
            <person name="Satoh N."/>
            <person name="Rokhsar D.S."/>
        </authorList>
    </citation>
    <scope>NUCLEOTIDE SEQUENCE [LARGE SCALE GENOMIC DNA]</scope>
</reference>
<feature type="compositionally biased region" description="Basic and acidic residues" evidence="1">
    <location>
        <begin position="192"/>
        <end position="214"/>
    </location>
</feature>
<keyword evidence="3" id="KW-1185">Reference proteome</keyword>
<reference evidence="2" key="4">
    <citation type="submission" date="2025-09" db="UniProtKB">
        <authorList>
            <consortium name="Ensembl"/>
        </authorList>
    </citation>
    <scope>IDENTIFICATION</scope>
</reference>